<evidence type="ECO:0000313" key="6">
    <source>
        <dbReference type="EMBL" id="MFC6891458.1"/>
    </source>
</evidence>
<reference evidence="6 7" key="1">
    <citation type="journal article" date="2019" name="Int. J. Syst. Evol. Microbiol.">
        <title>The Global Catalogue of Microorganisms (GCM) 10K type strain sequencing project: providing services to taxonomists for standard genome sequencing and annotation.</title>
        <authorList>
            <consortium name="The Broad Institute Genomics Platform"/>
            <consortium name="The Broad Institute Genome Sequencing Center for Infectious Disease"/>
            <person name="Wu L."/>
            <person name="Ma J."/>
        </authorList>
    </citation>
    <scope>NUCLEOTIDE SEQUENCE [LARGE SCALE GENOMIC DNA]</scope>
    <source>
        <strain evidence="6 7">SKJ47</strain>
    </source>
</reference>
<comment type="caution">
    <text evidence="6">The sequence shown here is derived from an EMBL/GenBank/DDBJ whole genome shotgun (WGS) entry which is preliminary data.</text>
</comment>
<proteinExistence type="predicted"/>
<protein>
    <submittedName>
        <fullName evidence="6">DoxX family protein</fullName>
    </submittedName>
</protein>
<keyword evidence="2 5" id="KW-0812">Transmembrane</keyword>
<feature type="transmembrane region" description="Helical" evidence="5">
    <location>
        <begin position="20"/>
        <end position="39"/>
    </location>
</feature>
<dbReference type="GO" id="GO:0016020">
    <property type="term" value="C:membrane"/>
    <property type="evidence" value="ECO:0007669"/>
    <property type="project" value="UniProtKB-SubCell"/>
</dbReference>
<evidence type="ECO:0000256" key="5">
    <source>
        <dbReference type="SAM" id="Phobius"/>
    </source>
</evidence>
<dbReference type="InterPro" id="IPR032808">
    <property type="entry name" value="DoxX"/>
</dbReference>
<dbReference type="RefSeq" id="WP_379739703.1">
    <property type="nucleotide sequence ID" value="NZ_JBHSVN010000002.1"/>
</dbReference>
<feature type="transmembrane region" description="Helical" evidence="5">
    <location>
        <begin position="51"/>
        <end position="73"/>
    </location>
</feature>
<comment type="subcellular location">
    <subcellularLocation>
        <location evidence="1">Membrane</location>
        <topology evidence="1">Multi-pass membrane protein</topology>
    </subcellularLocation>
</comment>
<dbReference type="AlphaFoldDB" id="A0ABD5UQI4"/>
<feature type="transmembrane region" description="Helical" evidence="5">
    <location>
        <begin position="80"/>
        <end position="100"/>
    </location>
</feature>
<evidence type="ECO:0000256" key="4">
    <source>
        <dbReference type="ARBA" id="ARBA00023136"/>
    </source>
</evidence>
<dbReference type="Proteomes" id="UP001596296">
    <property type="component" value="Unassembled WGS sequence"/>
</dbReference>
<organism evidence="6 7">
    <name type="scientific">Halopenitus salinus</name>
    <dbReference type="NCBI Taxonomy" id="1198295"/>
    <lineage>
        <taxon>Archaea</taxon>
        <taxon>Methanobacteriati</taxon>
        <taxon>Methanobacteriota</taxon>
        <taxon>Stenosarchaea group</taxon>
        <taxon>Halobacteria</taxon>
        <taxon>Halobacteriales</taxon>
        <taxon>Haloferacaceae</taxon>
        <taxon>Halopenitus</taxon>
    </lineage>
</organism>
<evidence type="ECO:0000256" key="3">
    <source>
        <dbReference type="ARBA" id="ARBA00022989"/>
    </source>
</evidence>
<gene>
    <name evidence="6" type="ORF">ACFQE9_02320</name>
</gene>
<accession>A0ABD5UQI4</accession>
<evidence type="ECO:0000313" key="7">
    <source>
        <dbReference type="Proteomes" id="UP001596296"/>
    </source>
</evidence>
<keyword evidence="4 5" id="KW-0472">Membrane</keyword>
<name>A0ABD5UQI4_9EURY</name>
<evidence type="ECO:0000256" key="1">
    <source>
        <dbReference type="ARBA" id="ARBA00004141"/>
    </source>
</evidence>
<sequence>MARESEDGDIDLRRNLRPVLRIGIAALLLVPGASKFITYGTSVRFFESLGLPAPAVLVPVVGSFELVAAGLLLLDRFSWLAALLTIPIMTVAAITAGPTWQNLGALAAAVVLVGLDTQEVTELV</sequence>
<keyword evidence="3 5" id="KW-1133">Transmembrane helix</keyword>
<evidence type="ECO:0000256" key="2">
    <source>
        <dbReference type="ARBA" id="ARBA00022692"/>
    </source>
</evidence>
<dbReference type="Pfam" id="PF07681">
    <property type="entry name" value="DoxX"/>
    <property type="match status" value="1"/>
</dbReference>
<keyword evidence="7" id="KW-1185">Reference proteome</keyword>
<dbReference type="EMBL" id="JBHSXL010000002">
    <property type="protein sequence ID" value="MFC6891458.1"/>
    <property type="molecule type" value="Genomic_DNA"/>
</dbReference>